<feature type="transmembrane region" description="Helical" evidence="1">
    <location>
        <begin position="43"/>
        <end position="65"/>
    </location>
</feature>
<evidence type="ECO:0000313" key="2">
    <source>
        <dbReference type="EMBL" id="CAG9335723.1"/>
    </source>
</evidence>
<keyword evidence="1" id="KW-0472">Membrane</keyword>
<reference evidence="2" key="1">
    <citation type="submission" date="2021-09" db="EMBL/GenBank/DDBJ databases">
        <authorList>
            <consortium name="AG Swart"/>
            <person name="Singh M."/>
            <person name="Singh A."/>
            <person name="Seah K."/>
            <person name="Emmerich C."/>
        </authorList>
    </citation>
    <scope>NUCLEOTIDE SEQUENCE</scope>
    <source>
        <strain evidence="2">ATCC30299</strain>
    </source>
</reference>
<keyword evidence="1" id="KW-1133">Transmembrane helix</keyword>
<name>A0AAU9KB64_9CILI</name>
<dbReference type="EMBL" id="CAJZBQ010000062">
    <property type="protein sequence ID" value="CAG9335723.1"/>
    <property type="molecule type" value="Genomic_DNA"/>
</dbReference>
<organism evidence="2 3">
    <name type="scientific">Blepharisma stoltei</name>
    <dbReference type="NCBI Taxonomy" id="1481888"/>
    <lineage>
        <taxon>Eukaryota</taxon>
        <taxon>Sar</taxon>
        <taxon>Alveolata</taxon>
        <taxon>Ciliophora</taxon>
        <taxon>Postciliodesmatophora</taxon>
        <taxon>Heterotrichea</taxon>
        <taxon>Heterotrichida</taxon>
        <taxon>Blepharismidae</taxon>
        <taxon>Blepharisma</taxon>
    </lineage>
</organism>
<gene>
    <name evidence="2" type="ORF">BSTOLATCC_MIC64186</name>
</gene>
<evidence type="ECO:0000313" key="3">
    <source>
        <dbReference type="Proteomes" id="UP001162131"/>
    </source>
</evidence>
<keyword evidence="3" id="KW-1185">Reference proteome</keyword>
<evidence type="ECO:0000256" key="1">
    <source>
        <dbReference type="SAM" id="Phobius"/>
    </source>
</evidence>
<protein>
    <submittedName>
        <fullName evidence="2">Uncharacterized protein</fullName>
    </submittedName>
</protein>
<comment type="caution">
    <text evidence="2">The sequence shown here is derived from an EMBL/GenBank/DDBJ whole genome shotgun (WGS) entry which is preliminary data.</text>
</comment>
<proteinExistence type="predicted"/>
<dbReference type="AlphaFoldDB" id="A0AAU9KB64"/>
<dbReference type="Proteomes" id="UP001162131">
    <property type="component" value="Unassembled WGS sequence"/>
</dbReference>
<sequence>MIEGSLGTLGMKQHHEELPKLRVGENKTNMKNLLRIIANQKSFWRIFEFLLWIFCPELFYFTFILY</sequence>
<accession>A0AAU9KB64</accession>
<keyword evidence="1" id="KW-0812">Transmembrane</keyword>